<dbReference type="AlphaFoldDB" id="A0A562M5M3"/>
<sequence length="144" mass="16921">MVKILKPPIIFKGQVILRYLGRNQIFIQKRTLIPISIFDYDHAIGEELVISMSMYDGTEIKISMISANLYIKKNGNYSLMEDQSFCDFEMHISDKMLVFDGQISYENTFSEIFNYKEDFTATIITKAENNLIEIWKKHEKFIIN</sequence>
<evidence type="ECO:0000313" key="2">
    <source>
        <dbReference type="Proteomes" id="UP000319848"/>
    </source>
</evidence>
<organism evidence="1 2">
    <name type="scientific">Flavobacterium cauense R2A-7</name>
    <dbReference type="NCBI Taxonomy" id="1341154"/>
    <lineage>
        <taxon>Bacteria</taxon>
        <taxon>Pseudomonadati</taxon>
        <taxon>Bacteroidota</taxon>
        <taxon>Flavobacteriia</taxon>
        <taxon>Flavobacteriales</taxon>
        <taxon>Flavobacteriaceae</taxon>
        <taxon>Flavobacterium</taxon>
    </lineage>
</organism>
<dbReference type="STRING" id="1341154.FCR2A7T_25910"/>
<reference evidence="1 2" key="1">
    <citation type="journal article" date="2015" name="Stand. Genomic Sci.">
        <title>Genomic Encyclopedia of Bacterial and Archaeal Type Strains, Phase III: the genomes of soil and plant-associated and newly described type strains.</title>
        <authorList>
            <person name="Whitman W.B."/>
            <person name="Woyke T."/>
            <person name="Klenk H.P."/>
            <person name="Zhou Y."/>
            <person name="Lilburn T.G."/>
            <person name="Beck B.J."/>
            <person name="De Vos P."/>
            <person name="Vandamme P."/>
            <person name="Eisen J.A."/>
            <person name="Garrity G."/>
            <person name="Hugenholtz P."/>
            <person name="Kyrpides N.C."/>
        </authorList>
    </citation>
    <scope>NUCLEOTIDE SEQUENCE [LARGE SCALE GENOMIC DNA]</scope>
    <source>
        <strain evidence="1 2">CGMCC 1.7270</strain>
    </source>
</reference>
<name>A0A562M5M3_9FLAO</name>
<proteinExistence type="predicted"/>
<comment type="caution">
    <text evidence="1">The sequence shown here is derived from an EMBL/GenBank/DDBJ whole genome shotgun (WGS) entry which is preliminary data.</text>
</comment>
<protein>
    <submittedName>
        <fullName evidence="1">Uncharacterized protein</fullName>
    </submittedName>
</protein>
<gene>
    <name evidence="1" type="ORF">IP98_00149</name>
</gene>
<accession>A0A562M5M3</accession>
<evidence type="ECO:0000313" key="1">
    <source>
        <dbReference type="EMBL" id="TWI15160.1"/>
    </source>
</evidence>
<dbReference type="RefSeq" id="WP_035118431.1">
    <property type="nucleotide sequence ID" value="NZ_AVBI01000019.1"/>
</dbReference>
<keyword evidence="2" id="KW-1185">Reference proteome</keyword>
<dbReference type="EMBL" id="VLKQ01000001">
    <property type="protein sequence ID" value="TWI15160.1"/>
    <property type="molecule type" value="Genomic_DNA"/>
</dbReference>
<dbReference type="OrthoDB" id="9959629at2"/>
<dbReference type="Proteomes" id="UP000319848">
    <property type="component" value="Unassembled WGS sequence"/>
</dbReference>